<gene>
    <name evidence="4" type="ORF">SAMN06264868_11328</name>
</gene>
<evidence type="ECO:0000313" key="4">
    <source>
        <dbReference type="EMBL" id="SMP15148.1"/>
    </source>
</evidence>
<dbReference type="Gene3D" id="2.40.50.100">
    <property type="match status" value="1"/>
</dbReference>
<organism evidence="4 5">
    <name type="scientific">Venenivibrio stagnispumantis</name>
    <dbReference type="NCBI Taxonomy" id="407998"/>
    <lineage>
        <taxon>Bacteria</taxon>
        <taxon>Pseudomonadati</taxon>
        <taxon>Aquificota</taxon>
        <taxon>Aquificia</taxon>
        <taxon>Aquificales</taxon>
        <taxon>Hydrogenothermaceae</taxon>
        <taxon>Venenivibrio</taxon>
    </lineage>
</organism>
<dbReference type="AlphaFoldDB" id="A0AA46AEX2"/>
<feature type="domain" description="CusB-like beta-barrel" evidence="2">
    <location>
        <begin position="213"/>
        <end position="280"/>
    </location>
</feature>
<keyword evidence="5" id="KW-1185">Reference proteome</keyword>
<dbReference type="Pfam" id="PF25954">
    <property type="entry name" value="Beta-barrel_RND_2"/>
    <property type="match status" value="1"/>
</dbReference>
<evidence type="ECO:0000313" key="5">
    <source>
        <dbReference type="Proteomes" id="UP001157947"/>
    </source>
</evidence>
<comment type="caution">
    <text evidence="4">The sequence shown here is derived from an EMBL/GenBank/DDBJ whole genome shotgun (WGS) entry which is preliminary data.</text>
</comment>
<dbReference type="Gene3D" id="2.40.420.20">
    <property type="match status" value="1"/>
</dbReference>
<comment type="similarity">
    <text evidence="1">Belongs to the membrane fusion protein (MFP) (TC 8.A.1) family.</text>
</comment>
<dbReference type="GO" id="GO:1990281">
    <property type="term" value="C:efflux pump complex"/>
    <property type="evidence" value="ECO:0007669"/>
    <property type="project" value="TreeGrafter"/>
</dbReference>
<dbReference type="PANTHER" id="PTHR30469">
    <property type="entry name" value="MULTIDRUG RESISTANCE PROTEIN MDTA"/>
    <property type="match status" value="1"/>
</dbReference>
<evidence type="ECO:0000259" key="2">
    <source>
        <dbReference type="Pfam" id="PF25954"/>
    </source>
</evidence>
<dbReference type="RefSeq" id="WP_265134764.1">
    <property type="nucleotide sequence ID" value="NZ_FXTX01000013.1"/>
</dbReference>
<dbReference type="NCBIfam" id="TIGR01730">
    <property type="entry name" value="RND_mfp"/>
    <property type="match status" value="1"/>
</dbReference>
<dbReference type="GO" id="GO:0015562">
    <property type="term" value="F:efflux transmembrane transporter activity"/>
    <property type="evidence" value="ECO:0007669"/>
    <property type="project" value="TreeGrafter"/>
</dbReference>
<reference evidence="4" key="1">
    <citation type="submission" date="2017-05" db="EMBL/GenBank/DDBJ databases">
        <authorList>
            <person name="Varghese N."/>
            <person name="Submissions S."/>
        </authorList>
    </citation>
    <scope>NUCLEOTIDE SEQUENCE</scope>
    <source>
        <strain evidence="4">DSM 18763</strain>
    </source>
</reference>
<dbReference type="InterPro" id="IPR058792">
    <property type="entry name" value="Beta-barrel_RND_2"/>
</dbReference>
<accession>A0AA46AEX2</accession>
<dbReference type="Pfam" id="PF25973">
    <property type="entry name" value="BSH_CzcB"/>
    <property type="match status" value="1"/>
</dbReference>
<dbReference type="Gene3D" id="2.40.30.170">
    <property type="match status" value="1"/>
</dbReference>
<sequence>MIYKKVIAVLMAGLILACEKNEESNQSRVEYSKEAKLSHIQTTTIKTQEVADIIEATGNIQPDKEGVVKINSKLAGNIQVIKVQVGDYVKKGDILAIVKAPDTTDLYSQKVSLEIQLAQAHKLYNLKKQLYEVGAIPKTELMDAQTNYEVLKAQLKGIEERLKILGAGMGQIEITAPKDGVVYQINSHVGDYVDSSVDMIDIVDPSKILVVGQIQDKDAFKIKKGDDVEFSISLFPEKLFKGKVTYVSDVIDPETRIVKVFIKPEEINPLKINMFFNIKIYTGKTKYAVIPKTTLLYEDGKFYVLLLQEGKIRKTEVSFVKELDNNIVAIQGIEEGQVVITNPMVEESP</sequence>
<dbReference type="InterPro" id="IPR006143">
    <property type="entry name" value="RND_pump_MFP"/>
</dbReference>
<name>A0AA46AEX2_9AQUI</name>
<dbReference type="InterPro" id="IPR058647">
    <property type="entry name" value="BSH_CzcB-like"/>
</dbReference>
<dbReference type="PROSITE" id="PS51257">
    <property type="entry name" value="PROKAR_LIPOPROTEIN"/>
    <property type="match status" value="1"/>
</dbReference>
<dbReference type="SUPFAM" id="SSF111369">
    <property type="entry name" value="HlyD-like secretion proteins"/>
    <property type="match status" value="1"/>
</dbReference>
<dbReference type="EMBL" id="FXTX01000013">
    <property type="protein sequence ID" value="SMP15148.1"/>
    <property type="molecule type" value="Genomic_DNA"/>
</dbReference>
<protein>
    <submittedName>
        <fullName evidence="4">Membrane fusion protein, cobalt-zinc-cadmium efflux system</fullName>
    </submittedName>
</protein>
<proteinExistence type="inferred from homology"/>
<evidence type="ECO:0000256" key="1">
    <source>
        <dbReference type="ARBA" id="ARBA00009477"/>
    </source>
</evidence>
<feature type="domain" description="CzcB-like barrel-sandwich hybrid" evidence="3">
    <location>
        <begin position="67"/>
        <end position="204"/>
    </location>
</feature>
<evidence type="ECO:0000259" key="3">
    <source>
        <dbReference type="Pfam" id="PF25973"/>
    </source>
</evidence>
<dbReference type="Proteomes" id="UP001157947">
    <property type="component" value="Unassembled WGS sequence"/>
</dbReference>